<dbReference type="InterPro" id="IPR029016">
    <property type="entry name" value="GAF-like_dom_sf"/>
</dbReference>
<evidence type="ECO:0000259" key="5">
    <source>
        <dbReference type="PROSITE" id="PS50887"/>
    </source>
</evidence>
<proteinExistence type="predicted"/>
<keyword evidence="4" id="KW-1133">Transmembrane helix</keyword>
<evidence type="ECO:0000256" key="3">
    <source>
        <dbReference type="SAM" id="MobiDB-lite"/>
    </source>
</evidence>
<feature type="domain" description="GGDEF" evidence="5">
    <location>
        <begin position="279"/>
        <end position="409"/>
    </location>
</feature>
<organism evidence="6 7">
    <name type="scientific">Aurantiacibacter xanthus</name>
    <dbReference type="NCBI Taxonomy" id="1784712"/>
    <lineage>
        <taxon>Bacteria</taxon>
        <taxon>Pseudomonadati</taxon>
        <taxon>Pseudomonadota</taxon>
        <taxon>Alphaproteobacteria</taxon>
        <taxon>Sphingomonadales</taxon>
        <taxon>Erythrobacteraceae</taxon>
        <taxon>Aurantiacibacter</taxon>
    </lineage>
</organism>
<dbReference type="Gene3D" id="3.30.70.270">
    <property type="match status" value="1"/>
</dbReference>
<evidence type="ECO:0000313" key="7">
    <source>
        <dbReference type="Proteomes" id="UP000265366"/>
    </source>
</evidence>
<dbReference type="Proteomes" id="UP000265366">
    <property type="component" value="Unassembled WGS sequence"/>
</dbReference>
<feature type="region of interest" description="Disordered" evidence="3">
    <location>
        <begin position="408"/>
        <end position="427"/>
    </location>
</feature>
<dbReference type="SUPFAM" id="SSF55781">
    <property type="entry name" value="GAF domain-like"/>
    <property type="match status" value="1"/>
</dbReference>
<accession>A0A3A1PAE0</accession>
<sequence length="427" mass="46518">MIRHRPFSSAENASPTLLRVLLRGSHLTAGVILLLALMEGGHFLTYAAAISLFFMTAQAVISIVLGRISEKRITNLEDLATKVDEQRAQIEQLFSMTDMLQSALSREDAGEVLAATASKLLPDLRGALYIFNNSQDRLDLVTLWPVDGVSNPIKTLIPANCWALKRGKVQINDPQARSLCCKHNAGRNATIEVPMIARGKVHGLLMFASDDLDGAIRLREIARVAQALADSMSLALANIALQEKLRTQSLRDPLTGLYNRRYMEDALERHLKIAERNATPTSVIMIDLDHFKQINDSHGHGKGDAVLRDVAAQLTASVRPTDTIARYGGEELIVIMPECELGHAIDKAELLRSRIESLSTLHGTSITASFGVACVPETSSSVRELVPMADAALYVAKKAGRNCVKAASRRQIPPASNTPPLLAVTKK</sequence>
<comment type="catalytic activity">
    <reaction evidence="2">
        <text>2 GTP = 3',3'-c-di-GMP + 2 diphosphate</text>
        <dbReference type="Rhea" id="RHEA:24898"/>
        <dbReference type="ChEBI" id="CHEBI:33019"/>
        <dbReference type="ChEBI" id="CHEBI:37565"/>
        <dbReference type="ChEBI" id="CHEBI:58805"/>
        <dbReference type="EC" id="2.7.7.65"/>
    </reaction>
</comment>
<keyword evidence="7" id="KW-1185">Reference proteome</keyword>
<dbReference type="InterPro" id="IPR003018">
    <property type="entry name" value="GAF"/>
</dbReference>
<dbReference type="GO" id="GO:0052621">
    <property type="term" value="F:diguanylate cyclase activity"/>
    <property type="evidence" value="ECO:0007669"/>
    <property type="project" value="UniProtKB-EC"/>
</dbReference>
<evidence type="ECO:0000256" key="1">
    <source>
        <dbReference type="ARBA" id="ARBA00012528"/>
    </source>
</evidence>
<gene>
    <name evidence="6" type="ORF">D2V17_04215</name>
</gene>
<dbReference type="GO" id="GO:0005886">
    <property type="term" value="C:plasma membrane"/>
    <property type="evidence" value="ECO:0007669"/>
    <property type="project" value="TreeGrafter"/>
</dbReference>
<dbReference type="PANTHER" id="PTHR45138">
    <property type="entry name" value="REGULATORY COMPONENTS OF SENSORY TRANSDUCTION SYSTEM"/>
    <property type="match status" value="1"/>
</dbReference>
<dbReference type="SMART" id="SM00065">
    <property type="entry name" value="GAF"/>
    <property type="match status" value="1"/>
</dbReference>
<reference evidence="6 7" key="1">
    <citation type="submission" date="2018-08" db="EMBL/GenBank/DDBJ databases">
        <title>Erythrobacter zhengii sp.nov., a bacterium isolated from deep-sea sediment.</title>
        <authorList>
            <person name="Fang C."/>
            <person name="Wu Y.-H."/>
            <person name="Sun C."/>
            <person name="Wang H."/>
            <person name="Cheng H."/>
            <person name="Meng F.-X."/>
            <person name="Wang C.-S."/>
            <person name="Xu X.-W."/>
        </authorList>
    </citation>
    <scope>NUCLEOTIDE SEQUENCE [LARGE SCALE GENOMIC DNA]</scope>
    <source>
        <strain evidence="6 7">CCTCC AB 2015396</strain>
    </source>
</reference>
<dbReference type="SMART" id="SM00267">
    <property type="entry name" value="GGDEF"/>
    <property type="match status" value="1"/>
</dbReference>
<dbReference type="Gene3D" id="3.30.450.40">
    <property type="match status" value="1"/>
</dbReference>
<dbReference type="GO" id="GO:1902201">
    <property type="term" value="P:negative regulation of bacterial-type flagellum-dependent cell motility"/>
    <property type="evidence" value="ECO:0007669"/>
    <property type="project" value="TreeGrafter"/>
</dbReference>
<dbReference type="GO" id="GO:0043709">
    <property type="term" value="P:cell adhesion involved in single-species biofilm formation"/>
    <property type="evidence" value="ECO:0007669"/>
    <property type="project" value="TreeGrafter"/>
</dbReference>
<feature type="transmembrane region" description="Helical" evidence="4">
    <location>
        <begin position="43"/>
        <end position="65"/>
    </location>
</feature>
<keyword evidence="4" id="KW-0812">Transmembrane</keyword>
<dbReference type="PROSITE" id="PS50887">
    <property type="entry name" value="GGDEF"/>
    <property type="match status" value="1"/>
</dbReference>
<dbReference type="InterPro" id="IPR043128">
    <property type="entry name" value="Rev_trsase/Diguanyl_cyclase"/>
</dbReference>
<dbReference type="EC" id="2.7.7.65" evidence="1"/>
<dbReference type="Pfam" id="PF00990">
    <property type="entry name" value="GGDEF"/>
    <property type="match status" value="1"/>
</dbReference>
<dbReference type="AlphaFoldDB" id="A0A3A1PAE0"/>
<dbReference type="PANTHER" id="PTHR45138:SF9">
    <property type="entry name" value="DIGUANYLATE CYCLASE DGCM-RELATED"/>
    <property type="match status" value="1"/>
</dbReference>
<evidence type="ECO:0000256" key="2">
    <source>
        <dbReference type="ARBA" id="ARBA00034247"/>
    </source>
</evidence>
<protein>
    <recommendedName>
        <fullName evidence="1">diguanylate cyclase</fullName>
        <ecNumber evidence="1">2.7.7.65</ecNumber>
    </recommendedName>
</protein>
<comment type="caution">
    <text evidence="6">The sequence shown here is derived from an EMBL/GenBank/DDBJ whole genome shotgun (WGS) entry which is preliminary data.</text>
</comment>
<name>A0A3A1PAE0_9SPHN</name>
<dbReference type="FunFam" id="3.30.70.270:FF:000001">
    <property type="entry name" value="Diguanylate cyclase domain protein"/>
    <property type="match status" value="1"/>
</dbReference>
<feature type="transmembrane region" description="Helical" evidence="4">
    <location>
        <begin position="20"/>
        <end position="37"/>
    </location>
</feature>
<dbReference type="OrthoDB" id="9812260at2"/>
<dbReference type="SUPFAM" id="SSF55073">
    <property type="entry name" value="Nucleotide cyclase"/>
    <property type="match status" value="1"/>
</dbReference>
<keyword evidence="4" id="KW-0472">Membrane</keyword>
<evidence type="ECO:0000256" key="4">
    <source>
        <dbReference type="SAM" id="Phobius"/>
    </source>
</evidence>
<dbReference type="InterPro" id="IPR000160">
    <property type="entry name" value="GGDEF_dom"/>
</dbReference>
<dbReference type="EMBL" id="QXFM01000036">
    <property type="protein sequence ID" value="RIV90647.1"/>
    <property type="molecule type" value="Genomic_DNA"/>
</dbReference>
<dbReference type="InterPro" id="IPR029787">
    <property type="entry name" value="Nucleotide_cyclase"/>
</dbReference>
<evidence type="ECO:0000313" key="6">
    <source>
        <dbReference type="EMBL" id="RIV90647.1"/>
    </source>
</evidence>
<dbReference type="CDD" id="cd01949">
    <property type="entry name" value="GGDEF"/>
    <property type="match status" value="1"/>
</dbReference>
<dbReference type="NCBIfam" id="TIGR00254">
    <property type="entry name" value="GGDEF"/>
    <property type="match status" value="1"/>
</dbReference>
<dbReference type="InterPro" id="IPR050469">
    <property type="entry name" value="Diguanylate_Cyclase"/>
</dbReference>